<feature type="domain" description="HTH tetR-type" evidence="6">
    <location>
        <begin position="20"/>
        <end position="80"/>
    </location>
</feature>
<proteinExistence type="predicted"/>
<keyword evidence="8" id="KW-1185">Reference proteome</keyword>
<protein>
    <submittedName>
        <fullName evidence="7">AcrR family transcriptional regulator</fullName>
    </submittedName>
</protein>
<organism evidence="7 8">
    <name type="scientific">Hoyosella altamirensis</name>
    <dbReference type="NCBI Taxonomy" id="616997"/>
    <lineage>
        <taxon>Bacteria</taxon>
        <taxon>Bacillati</taxon>
        <taxon>Actinomycetota</taxon>
        <taxon>Actinomycetes</taxon>
        <taxon>Mycobacteriales</taxon>
        <taxon>Hoyosellaceae</taxon>
        <taxon>Hoyosella</taxon>
    </lineage>
</organism>
<dbReference type="InterPro" id="IPR001647">
    <property type="entry name" value="HTH_TetR"/>
</dbReference>
<dbReference type="PANTHER" id="PTHR30055:SF237">
    <property type="entry name" value="TRANSCRIPTIONAL REPRESSOR MCE3R"/>
    <property type="match status" value="1"/>
</dbReference>
<reference evidence="7 8" key="1">
    <citation type="submission" date="2020-08" db="EMBL/GenBank/DDBJ databases">
        <title>Sequencing the genomes of 1000 actinobacteria strains.</title>
        <authorList>
            <person name="Klenk H.-P."/>
        </authorList>
    </citation>
    <scope>NUCLEOTIDE SEQUENCE [LARGE SCALE GENOMIC DNA]</scope>
    <source>
        <strain evidence="7 8">DSM 45258</strain>
    </source>
</reference>
<evidence type="ECO:0000256" key="1">
    <source>
        <dbReference type="ARBA" id="ARBA00023015"/>
    </source>
</evidence>
<dbReference type="FunFam" id="1.10.10.60:FF:000141">
    <property type="entry name" value="TetR family transcriptional regulator"/>
    <property type="match status" value="1"/>
</dbReference>
<evidence type="ECO:0000256" key="5">
    <source>
        <dbReference type="SAM" id="MobiDB-lite"/>
    </source>
</evidence>
<evidence type="ECO:0000256" key="3">
    <source>
        <dbReference type="ARBA" id="ARBA00023163"/>
    </source>
</evidence>
<name>A0A839RQW0_9ACTN</name>
<dbReference type="InterPro" id="IPR036271">
    <property type="entry name" value="Tet_transcr_reg_TetR-rel_C_sf"/>
</dbReference>
<dbReference type="GO" id="GO:0000976">
    <property type="term" value="F:transcription cis-regulatory region binding"/>
    <property type="evidence" value="ECO:0007669"/>
    <property type="project" value="TreeGrafter"/>
</dbReference>
<dbReference type="SUPFAM" id="SSF46689">
    <property type="entry name" value="Homeodomain-like"/>
    <property type="match status" value="1"/>
</dbReference>
<comment type="caution">
    <text evidence="7">The sequence shown here is derived from an EMBL/GenBank/DDBJ whole genome shotgun (WGS) entry which is preliminary data.</text>
</comment>
<keyword evidence="1" id="KW-0805">Transcription regulation</keyword>
<gene>
    <name evidence="7" type="ORF">FHU29_002792</name>
</gene>
<dbReference type="GO" id="GO:0045892">
    <property type="term" value="P:negative regulation of DNA-templated transcription"/>
    <property type="evidence" value="ECO:0007669"/>
    <property type="project" value="UniProtKB-ARBA"/>
</dbReference>
<dbReference type="InterPro" id="IPR041490">
    <property type="entry name" value="KstR2_TetR_C"/>
</dbReference>
<dbReference type="Gene3D" id="1.10.357.10">
    <property type="entry name" value="Tetracycline Repressor, domain 2"/>
    <property type="match status" value="1"/>
</dbReference>
<evidence type="ECO:0000259" key="6">
    <source>
        <dbReference type="PROSITE" id="PS50977"/>
    </source>
</evidence>
<dbReference type="Gene3D" id="1.10.10.60">
    <property type="entry name" value="Homeodomain-like"/>
    <property type="match status" value="1"/>
</dbReference>
<keyword evidence="2 4" id="KW-0238">DNA-binding</keyword>
<keyword evidence="3" id="KW-0804">Transcription</keyword>
<dbReference type="GO" id="GO:0003700">
    <property type="term" value="F:DNA-binding transcription factor activity"/>
    <property type="evidence" value="ECO:0007669"/>
    <property type="project" value="TreeGrafter"/>
</dbReference>
<dbReference type="InterPro" id="IPR009057">
    <property type="entry name" value="Homeodomain-like_sf"/>
</dbReference>
<dbReference type="PANTHER" id="PTHR30055">
    <property type="entry name" value="HTH-TYPE TRANSCRIPTIONAL REGULATOR RUTR"/>
    <property type="match status" value="1"/>
</dbReference>
<accession>A0A839RQW0</accession>
<dbReference type="AlphaFoldDB" id="A0A839RQW0"/>
<dbReference type="InterPro" id="IPR050109">
    <property type="entry name" value="HTH-type_TetR-like_transc_reg"/>
</dbReference>
<dbReference type="SUPFAM" id="SSF48498">
    <property type="entry name" value="Tetracyclin repressor-like, C-terminal domain"/>
    <property type="match status" value="1"/>
</dbReference>
<evidence type="ECO:0000313" key="7">
    <source>
        <dbReference type="EMBL" id="MBB3038343.1"/>
    </source>
</evidence>
<feature type="region of interest" description="Disordered" evidence="5">
    <location>
        <begin position="1"/>
        <end position="22"/>
    </location>
</feature>
<dbReference type="Pfam" id="PF17932">
    <property type="entry name" value="TetR_C_24"/>
    <property type="match status" value="1"/>
</dbReference>
<dbReference type="RefSeq" id="WP_064438580.1">
    <property type="nucleotide sequence ID" value="NZ_BDDI01000001.1"/>
</dbReference>
<dbReference type="EMBL" id="JACHWS010000002">
    <property type="protein sequence ID" value="MBB3038343.1"/>
    <property type="molecule type" value="Genomic_DNA"/>
</dbReference>
<dbReference type="Proteomes" id="UP000567922">
    <property type="component" value="Unassembled WGS sequence"/>
</dbReference>
<dbReference type="PRINTS" id="PR00455">
    <property type="entry name" value="HTHTETR"/>
</dbReference>
<dbReference type="PROSITE" id="PS50977">
    <property type="entry name" value="HTH_TETR_2"/>
    <property type="match status" value="1"/>
</dbReference>
<dbReference type="Pfam" id="PF00440">
    <property type="entry name" value="TetR_N"/>
    <property type="match status" value="1"/>
</dbReference>
<sequence>MDARATAQEAAPTRRSQMKADRRRQLLSAAAKLIAERGYNGVRLEDIGAEVGISGPAIYRHFPNKEALLVELLTGVSDHLLYGGTEVADNASDAQAALAGLIEFHLDFAINQSDLIRVQDRDLHSLPREAQHQVRMMQRRYVERWVQVLMELNQDLDAVSARTKAHAVFGLINSTPHSARAPAARTRELLRNMAKAALAS</sequence>
<evidence type="ECO:0000256" key="2">
    <source>
        <dbReference type="ARBA" id="ARBA00023125"/>
    </source>
</evidence>
<evidence type="ECO:0000313" key="8">
    <source>
        <dbReference type="Proteomes" id="UP000567922"/>
    </source>
</evidence>
<feature type="DNA-binding region" description="H-T-H motif" evidence="4">
    <location>
        <begin position="43"/>
        <end position="62"/>
    </location>
</feature>
<dbReference type="OrthoDB" id="9179041at2"/>
<evidence type="ECO:0000256" key="4">
    <source>
        <dbReference type="PROSITE-ProRule" id="PRU00335"/>
    </source>
</evidence>